<keyword evidence="5" id="KW-0326">Glycosidase</keyword>
<name>A0A8J3WD24_PLARO</name>
<comment type="caution">
    <text evidence="11">The sequence shown here is derived from an EMBL/GenBank/DDBJ whole genome shotgun (WGS) entry which is preliminary data.</text>
</comment>
<protein>
    <recommendedName>
        <fullName evidence="3">beta-N-acetylhexosaminidase</fullName>
        <ecNumber evidence="3">3.2.1.52</ecNumber>
    </recommendedName>
</protein>
<evidence type="ECO:0000256" key="1">
    <source>
        <dbReference type="ARBA" id="ARBA00001231"/>
    </source>
</evidence>
<keyword evidence="12" id="KW-1185">Reference proteome</keyword>
<feature type="domain" description="Beta-hexosaminidase bacterial type N-terminal" evidence="10">
    <location>
        <begin position="43"/>
        <end position="183"/>
    </location>
</feature>
<dbReference type="PANTHER" id="PTHR22600">
    <property type="entry name" value="BETA-HEXOSAMINIDASE"/>
    <property type="match status" value="1"/>
</dbReference>
<dbReference type="RefSeq" id="WP_189242165.1">
    <property type="nucleotide sequence ID" value="NZ_BMQP01000010.1"/>
</dbReference>
<dbReference type="PRINTS" id="PR00738">
    <property type="entry name" value="GLHYDRLASE20"/>
</dbReference>
<feature type="compositionally biased region" description="Gly residues" evidence="7">
    <location>
        <begin position="25"/>
        <end position="36"/>
    </location>
</feature>
<evidence type="ECO:0000256" key="2">
    <source>
        <dbReference type="ARBA" id="ARBA00006285"/>
    </source>
</evidence>
<dbReference type="Proteomes" id="UP000655044">
    <property type="component" value="Unassembled WGS sequence"/>
</dbReference>
<feature type="active site" description="Proton donor" evidence="6">
    <location>
        <position position="350"/>
    </location>
</feature>
<dbReference type="PROSITE" id="PS51257">
    <property type="entry name" value="PROKAR_LIPOPROTEIN"/>
    <property type="match status" value="1"/>
</dbReference>
<comment type="similarity">
    <text evidence="2">Belongs to the glycosyl hydrolase 20 family.</text>
</comment>
<dbReference type="AlphaFoldDB" id="A0A8J3WD24"/>
<dbReference type="InterPro" id="IPR015882">
    <property type="entry name" value="HEX_bac_N"/>
</dbReference>
<sequence>MRWRALFAPVLAVVTLTAGACSGGGGGEDGGGGGTPPAGQGRHSLVPLPVEVVYRGAGFTIGRDTVITASPEAGGVAGHLAEAVRDVTGWAPRTGEGGAVRLEITADPSAGAGESGTAGAVLVDPADEAYELTVDARGIRVRAARPVGLFRGVQTLRQLLPPADRAGTAAEAGVTLPGVRIADRPRFAWRGAMLDVARHFFTAAEVKRYVDLVSAYKINVLHLHLSDDQGWRLPVRGRPELTRIGGATEVGGGPGGFYTERDYREIVSYARERFVEVVPEIDMPGHVNAALAADGSLSCDGRRREPYTGTDVGFSALCVGAPAVDRFVADVIGEMARLTPGPYLHIGGDEVKELTQEEYDRFVGRAVELVGAAGKRAAGWQEIGGARLAPGTVAQYWRPEGTPEDALEAVRQGGKLVMSPASRTYLDMKYDEETRLGLSWAGFIELEDAYDWDPATAIPGVGDGQVLGVEAPLWTETAETMDDLEYLAFPRLPAVAEVAWTPRRAREFEDFAARLAGYGPRWTGLGVDFHRSPAVTWPE</sequence>
<dbReference type="GO" id="GO:0004563">
    <property type="term" value="F:beta-N-acetylhexosaminidase activity"/>
    <property type="evidence" value="ECO:0007669"/>
    <property type="project" value="UniProtKB-EC"/>
</dbReference>
<evidence type="ECO:0000259" key="9">
    <source>
        <dbReference type="Pfam" id="PF00728"/>
    </source>
</evidence>
<feature type="signal peptide" evidence="8">
    <location>
        <begin position="1"/>
        <end position="20"/>
    </location>
</feature>
<accession>A0A8J3WD24</accession>
<dbReference type="InterPro" id="IPR029018">
    <property type="entry name" value="Hex-like_dom2"/>
</dbReference>
<dbReference type="Gene3D" id="3.20.20.80">
    <property type="entry name" value="Glycosidases"/>
    <property type="match status" value="1"/>
</dbReference>
<evidence type="ECO:0000256" key="8">
    <source>
        <dbReference type="SAM" id="SignalP"/>
    </source>
</evidence>
<dbReference type="PANTHER" id="PTHR22600:SF57">
    <property type="entry name" value="BETA-N-ACETYLHEXOSAMINIDASE"/>
    <property type="match status" value="1"/>
</dbReference>
<dbReference type="SUPFAM" id="SSF55545">
    <property type="entry name" value="beta-N-acetylhexosaminidase-like domain"/>
    <property type="match status" value="1"/>
</dbReference>
<keyword evidence="4" id="KW-0378">Hydrolase</keyword>
<dbReference type="GO" id="GO:0005975">
    <property type="term" value="P:carbohydrate metabolic process"/>
    <property type="evidence" value="ECO:0007669"/>
    <property type="project" value="InterPro"/>
</dbReference>
<gene>
    <name evidence="11" type="ORF">Pro02_32530</name>
</gene>
<dbReference type="EC" id="3.2.1.52" evidence="3"/>
<feature type="domain" description="Glycoside hydrolase family 20 catalytic" evidence="9">
    <location>
        <begin position="358"/>
        <end position="502"/>
    </location>
</feature>
<feature type="region of interest" description="Disordered" evidence="7">
    <location>
        <begin position="25"/>
        <end position="44"/>
    </location>
</feature>
<feature type="chain" id="PRO_5035150609" description="beta-N-acetylhexosaminidase" evidence="8">
    <location>
        <begin position="21"/>
        <end position="539"/>
    </location>
</feature>
<evidence type="ECO:0000313" key="11">
    <source>
        <dbReference type="EMBL" id="GIH84845.1"/>
    </source>
</evidence>
<proteinExistence type="inferred from homology"/>
<dbReference type="SUPFAM" id="SSF51445">
    <property type="entry name" value="(Trans)glycosidases"/>
    <property type="match status" value="1"/>
</dbReference>
<dbReference type="EMBL" id="BOOI01000027">
    <property type="protein sequence ID" value="GIH84845.1"/>
    <property type="molecule type" value="Genomic_DNA"/>
</dbReference>
<evidence type="ECO:0000259" key="10">
    <source>
        <dbReference type="Pfam" id="PF02838"/>
    </source>
</evidence>
<dbReference type="Gene3D" id="3.30.379.10">
    <property type="entry name" value="Chitobiase/beta-hexosaminidase domain 2-like"/>
    <property type="match status" value="1"/>
</dbReference>
<evidence type="ECO:0000313" key="12">
    <source>
        <dbReference type="Proteomes" id="UP000655044"/>
    </source>
</evidence>
<dbReference type="Pfam" id="PF02838">
    <property type="entry name" value="Glyco_hydro_20b"/>
    <property type="match status" value="1"/>
</dbReference>
<evidence type="ECO:0000256" key="4">
    <source>
        <dbReference type="ARBA" id="ARBA00022801"/>
    </source>
</evidence>
<dbReference type="InterPro" id="IPR015883">
    <property type="entry name" value="Glyco_hydro_20_cat"/>
</dbReference>
<evidence type="ECO:0000256" key="6">
    <source>
        <dbReference type="PIRSR" id="PIRSR625705-1"/>
    </source>
</evidence>
<dbReference type="InterPro" id="IPR025705">
    <property type="entry name" value="Beta_hexosaminidase_sua/sub"/>
</dbReference>
<dbReference type="InterPro" id="IPR017853">
    <property type="entry name" value="GH"/>
</dbReference>
<evidence type="ECO:0000256" key="7">
    <source>
        <dbReference type="SAM" id="MobiDB-lite"/>
    </source>
</evidence>
<comment type="catalytic activity">
    <reaction evidence="1">
        <text>Hydrolysis of terminal non-reducing N-acetyl-D-hexosamine residues in N-acetyl-beta-D-hexosaminides.</text>
        <dbReference type="EC" id="3.2.1.52"/>
    </reaction>
</comment>
<dbReference type="GO" id="GO:0030203">
    <property type="term" value="P:glycosaminoglycan metabolic process"/>
    <property type="evidence" value="ECO:0007669"/>
    <property type="project" value="TreeGrafter"/>
</dbReference>
<organism evidence="11 12">
    <name type="scientific">Planobispora rosea</name>
    <dbReference type="NCBI Taxonomy" id="35762"/>
    <lineage>
        <taxon>Bacteria</taxon>
        <taxon>Bacillati</taxon>
        <taxon>Actinomycetota</taxon>
        <taxon>Actinomycetes</taxon>
        <taxon>Streptosporangiales</taxon>
        <taxon>Streptosporangiaceae</taxon>
        <taxon>Planobispora</taxon>
    </lineage>
</organism>
<evidence type="ECO:0000256" key="5">
    <source>
        <dbReference type="ARBA" id="ARBA00023295"/>
    </source>
</evidence>
<dbReference type="GO" id="GO:0016020">
    <property type="term" value="C:membrane"/>
    <property type="evidence" value="ECO:0007669"/>
    <property type="project" value="TreeGrafter"/>
</dbReference>
<dbReference type="Pfam" id="PF00728">
    <property type="entry name" value="Glyco_hydro_20"/>
    <property type="match status" value="2"/>
</dbReference>
<evidence type="ECO:0000256" key="3">
    <source>
        <dbReference type="ARBA" id="ARBA00012663"/>
    </source>
</evidence>
<reference evidence="11" key="1">
    <citation type="submission" date="2021-01" db="EMBL/GenBank/DDBJ databases">
        <title>Whole genome shotgun sequence of Planobispora rosea NBRC 15558.</title>
        <authorList>
            <person name="Komaki H."/>
            <person name="Tamura T."/>
        </authorList>
    </citation>
    <scope>NUCLEOTIDE SEQUENCE</scope>
    <source>
        <strain evidence="11">NBRC 15558</strain>
    </source>
</reference>
<dbReference type="CDD" id="cd06568">
    <property type="entry name" value="GH20_SpHex_like"/>
    <property type="match status" value="1"/>
</dbReference>
<keyword evidence="8" id="KW-0732">Signal</keyword>
<feature type="domain" description="Glycoside hydrolase family 20 catalytic" evidence="9">
    <location>
        <begin position="187"/>
        <end position="353"/>
    </location>
</feature>